<protein>
    <recommendedName>
        <fullName evidence="4">BZIP domain-containing protein</fullName>
    </recommendedName>
</protein>
<dbReference type="AlphaFoldDB" id="A0A0D2ILU1"/>
<dbReference type="OrthoDB" id="5086080at2759"/>
<name>A0A0D2ILU1_CLAB1</name>
<keyword evidence="3" id="KW-1185">Reference proteome</keyword>
<reference evidence="2" key="1">
    <citation type="submission" date="2015-01" db="EMBL/GenBank/DDBJ databases">
        <title>The Genome Sequence of Cladophialophora bantiana CBS 173.52.</title>
        <authorList>
            <consortium name="The Broad Institute Genomics Platform"/>
            <person name="Cuomo C."/>
            <person name="de Hoog S."/>
            <person name="Gorbushina A."/>
            <person name="Stielow B."/>
            <person name="Teixiera M."/>
            <person name="Abouelleil A."/>
            <person name="Chapman S.B."/>
            <person name="Priest M."/>
            <person name="Young S.K."/>
            <person name="Wortman J."/>
            <person name="Nusbaum C."/>
            <person name="Birren B."/>
        </authorList>
    </citation>
    <scope>NUCLEOTIDE SEQUENCE [LARGE SCALE GENOMIC DNA]</scope>
    <source>
        <strain evidence="2">CBS 173.52</strain>
    </source>
</reference>
<dbReference type="PANTHER" id="PTHR37012">
    <property type="entry name" value="B-ZIP TRANSCRIPTION FACTOR (EUROFUNG)-RELATED"/>
    <property type="match status" value="1"/>
</dbReference>
<feature type="region of interest" description="Disordered" evidence="1">
    <location>
        <begin position="99"/>
        <end position="126"/>
    </location>
</feature>
<dbReference type="GeneID" id="27694281"/>
<sequence length="449" mass="50877">MPSQEQSPTASVLKPQLSADCRRAKKRQMDRMNQQRKRKRDREHLQRLQENVQLLQQDKASSLVSSLMTQRDLNEERMLRHRKRLLQIKGLIEADLADLGQPEDVPSDKSDADALGPSPNPATFSAVDPSLLEAASSEPGPDSTCFLPAEKNDTLDALLAELSAPNVEGDTVTWPPPMLGAMAGAVESSPLPSSQSVLDGRHSKIWRYIEQLISHTKSASTLGDTELDMHIIIAAVSQGWTQFSQAVMVDARWSCLRELDEKYFAPNYSNVERLAILTIASQTIKQDMMQQTTGTSWSKILPPFIKSRPSQLAFPHSVIADSYVWPGFRERLSICHDYYTDVFLHATHTMFRFLWPYDFKEAFNLNFQTGLCHLSPRFLASMQDIRCWTMNSDFFQRYPDFRGDVPVSNPQPAQPSLHTLWYAFQSQEDSETCQDEESNKKCFGVWASV</sequence>
<feature type="region of interest" description="Disordered" evidence="1">
    <location>
        <begin position="1"/>
        <end position="43"/>
    </location>
</feature>
<dbReference type="HOGENOM" id="CLU_609776_0_0_1"/>
<gene>
    <name evidence="2" type="ORF">Z519_01353</name>
</gene>
<dbReference type="PANTHER" id="PTHR37012:SF7">
    <property type="entry name" value="B-ZIP TRANSCRIPTION FACTOR (EUROFUNG)-RELATED"/>
    <property type="match status" value="1"/>
</dbReference>
<feature type="compositionally biased region" description="Polar residues" evidence="1">
    <location>
        <begin position="1"/>
        <end position="10"/>
    </location>
</feature>
<dbReference type="Proteomes" id="UP000053789">
    <property type="component" value="Unassembled WGS sequence"/>
</dbReference>
<dbReference type="InterPro" id="IPR021833">
    <property type="entry name" value="DUF3425"/>
</dbReference>
<dbReference type="RefSeq" id="XP_016624438.1">
    <property type="nucleotide sequence ID" value="XM_016759110.1"/>
</dbReference>
<dbReference type="Pfam" id="PF11905">
    <property type="entry name" value="DUF3425"/>
    <property type="match status" value="1"/>
</dbReference>
<evidence type="ECO:0000256" key="1">
    <source>
        <dbReference type="SAM" id="MobiDB-lite"/>
    </source>
</evidence>
<accession>A0A0D2ILU1</accession>
<evidence type="ECO:0000313" key="2">
    <source>
        <dbReference type="EMBL" id="KIW97769.1"/>
    </source>
</evidence>
<feature type="compositionally biased region" description="Basic residues" evidence="1">
    <location>
        <begin position="23"/>
        <end position="41"/>
    </location>
</feature>
<dbReference type="EMBL" id="KN846981">
    <property type="protein sequence ID" value="KIW97769.1"/>
    <property type="molecule type" value="Genomic_DNA"/>
</dbReference>
<proteinExistence type="predicted"/>
<dbReference type="VEuPathDB" id="FungiDB:Z519_01353"/>
<evidence type="ECO:0008006" key="4">
    <source>
        <dbReference type="Google" id="ProtNLM"/>
    </source>
</evidence>
<evidence type="ECO:0000313" key="3">
    <source>
        <dbReference type="Proteomes" id="UP000053789"/>
    </source>
</evidence>
<organism evidence="2 3">
    <name type="scientific">Cladophialophora bantiana (strain ATCC 10958 / CBS 173.52 / CDC B-1940 / NIH 8579)</name>
    <name type="common">Xylohypha bantiana</name>
    <dbReference type="NCBI Taxonomy" id="1442370"/>
    <lineage>
        <taxon>Eukaryota</taxon>
        <taxon>Fungi</taxon>
        <taxon>Dikarya</taxon>
        <taxon>Ascomycota</taxon>
        <taxon>Pezizomycotina</taxon>
        <taxon>Eurotiomycetes</taxon>
        <taxon>Chaetothyriomycetidae</taxon>
        <taxon>Chaetothyriales</taxon>
        <taxon>Herpotrichiellaceae</taxon>
        <taxon>Cladophialophora</taxon>
    </lineage>
</organism>